<dbReference type="KEGG" id="gbr:Gbro_4719"/>
<organism evidence="1 2">
    <name type="scientific">Gordonia bronchialis (strain ATCC 25592 / DSM 43247 / BCRC 13721 / JCM 3198 / KCTC 3076 / NBRC 16047 / NCTC 10667)</name>
    <name type="common">Rhodococcus bronchialis</name>
    <dbReference type="NCBI Taxonomy" id="526226"/>
    <lineage>
        <taxon>Bacteria</taxon>
        <taxon>Bacillati</taxon>
        <taxon>Actinomycetota</taxon>
        <taxon>Actinomycetes</taxon>
        <taxon>Mycobacteriales</taxon>
        <taxon>Gordoniaceae</taxon>
        <taxon>Gordonia</taxon>
    </lineage>
</organism>
<dbReference type="HOGENOM" id="CLU_2464689_0_0_11"/>
<keyword evidence="2" id="KW-1185">Reference proteome</keyword>
<reference evidence="2" key="1">
    <citation type="submission" date="2009-10" db="EMBL/GenBank/DDBJ databases">
        <title>The complete chromosome of Gordonia bronchialis DSM 43247.</title>
        <authorList>
            <consortium name="US DOE Joint Genome Institute (JGI-PGF)"/>
            <person name="Lucas S."/>
            <person name="Copeland A."/>
            <person name="Lapidus A."/>
            <person name="Glavina del Rio T."/>
            <person name="Dalin E."/>
            <person name="Tice H."/>
            <person name="Bruce D."/>
            <person name="Goodwin L."/>
            <person name="Pitluck S."/>
            <person name="Kyrpides N."/>
            <person name="Mavromatis K."/>
            <person name="Ivanova N."/>
            <person name="Ovchinnikova G."/>
            <person name="Saunders E."/>
            <person name="Brettin T."/>
            <person name="Detter J.C."/>
            <person name="Han C."/>
            <person name="Larimer F."/>
            <person name="Land M."/>
            <person name="Hauser L."/>
            <person name="Markowitz V."/>
            <person name="Cheng J.-F."/>
            <person name="Hugenholtz P."/>
            <person name="Woyke T."/>
            <person name="Wu D."/>
            <person name="Jando M."/>
            <person name="Schneider S."/>
            <person name="Goeker M."/>
            <person name="Klenk H.-P."/>
            <person name="Eisen J.A."/>
        </authorList>
    </citation>
    <scope>NUCLEOTIDE SEQUENCE [LARGE SCALE GENOMIC DNA]</scope>
    <source>
        <strain evidence="2">ATCC 25592 / DSM 43247 / BCRC 13721 / JCM 3198 / KCTC 3076 / NBRC 16047 / NCTC 10667</strain>
    </source>
</reference>
<gene>
    <name evidence="1" type="ordered locus">Gbro_4719</name>
</gene>
<dbReference type="Proteomes" id="UP000001219">
    <property type="component" value="Chromosome"/>
</dbReference>
<accession>D0L892</accession>
<reference evidence="1 2" key="2">
    <citation type="journal article" date="2010" name="Stand. Genomic Sci.">
        <title>Complete genome sequence of Gordonia bronchialis type strain (3410).</title>
        <authorList>
            <person name="Ivanova N."/>
            <person name="Sikorski J."/>
            <person name="Jando M."/>
            <person name="Lapidus A."/>
            <person name="Nolan M."/>
            <person name="Lucas S."/>
            <person name="Del Rio T.G."/>
            <person name="Tice H."/>
            <person name="Copeland A."/>
            <person name="Cheng J.F."/>
            <person name="Chen F."/>
            <person name="Bruce D."/>
            <person name="Goodwin L."/>
            <person name="Pitluck S."/>
            <person name="Mavromatis K."/>
            <person name="Ovchinnikova G."/>
            <person name="Pati A."/>
            <person name="Chen A."/>
            <person name="Palaniappan K."/>
            <person name="Land M."/>
            <person name="Hauser L."/>
            <person name="Chang Y.J."/>
            <person name="Jeffries C.D."/>
            <person name="Chain P."/>
            <person name="Saunders E."/>
            <person name="Han C."/>
            <person name="Detter J.C."/>
            <person name="Brettin T."/>
            <person name="Rohde M."/>
            <person name="Goker M."/>
            <person name="Bristow J."/>
            <person name="Eisen J.A."/>
            <person name="Markowitz V."/>
            <person name="Hugenholtz P."/>
            <person name="Klenk H.P."/>
            <person name="Kyrpides N.C."/>
        </authorList>
    </citation>
    <scope>NUCLEOTIDE SEQUENCE [LARGE SCALE GENOMIC DNA]</scope>
    <source>
        <strain evidence="2">ATCC 25592 / DSM 43247 / BCRC 13721 / JCM 3198 / KCTC 3076 / NBRC 16047 / NCTC 10667</strain>
    </source>
</reference>
<name>D0L892_GORB4</name>
<protein>
    <submittedName>
        <fullName evidence="1">Uncharacterized protein</fullName>
    </submittedName>
</protein>
<sequence>MNPSCVNKVTYAIGQPGRKALFCSHNCSTEYAGHRRRLRAEADELKRQLTAVSASSKDGRRLAERLKHVLWHLERYGGPTSPAADSGT</sequence>
<evidence type="ECO:0000313" key="2">
    <source>
        <dbReference type="Proteomes" id="UP000001219"/>
    </source>
</evidence>
<dbReference type="AlphaFoldDB" id="D0L892"/>
<evidence type="ECO:0000313" key="1">
    <source>
        <dbReference type="EMBL" id="ACY23840.1"/>
    </source>
</evidence>
<dbReference type="EMBL" id="CP001802">
    <property type="protein sequence ID" value="ACY23840.1"/>
    <property type="molecule type" value="Genomic_DNA"/>
</dbReference>
<proteinExistence type="predicted"/>